<protein>
    <submittedName>
        <fullName evidence="1">Uncharacterized protein</fullName>
    </submittedName>
</protein>
<sequence length="102" mass="12116">MGMSLPFLSLGRLVYQNNVQKGSPFFRFLQVCVQRPDLKAYKNYLLIQLTTCLNRYLLRPLETGIFPSQIQQECCTKFMIKKLQRLRFFKELVNSSFWTVLQ</sequence>
<evidence type="ECO:0000313" key="1">
    <source>
        <dbReference type="EMBL" id="CAA2957779.1"/>
    </source>
</evidence>
<evidence type="ECO:0000313" key="2">
    <source>
        <dbReference type="Proteomes" id="UP000594638"/>
    </source>
</evidence>
<name>A0A8S0PUJ5_OLEEU</name>
<keyword evidence="2" id="KW-1185">Reference proteome</keyword>
<dbReference type="Proteomes" id="UP000594638">
    <property type="component" value="Unassembled WGS sequence"/>
</dbReference>
<gene>
    <name evidence="1" type="ORF">OLEA9_A037586</name>
</gene>
<proteinExistence type="predicted"/>
<dbReference type="AlphaFoldDB" id="A0A8S0PUJ5"/>
<accession>A0A8S0PUJ5</accession>
<dbReference type="EMBL" id="CACTIH010000238">
    <property type="protein sequence ID" value="CAA2957779.1"/>
    <property type="molecule type" value="Genomic_DNA"/>
</dbReference>
<comment type="caution">
    <text evidence="1">The sequence shown here is derived from an EMBL/GenBank/DDBJ whole genome shotgun (WGS) entry which is preliminary data.</text>
</comment>
<reference evidence="1 2" key="1">
    <citation type="submission" date="2019-12" db="EMBL/GenBank/DDBJ databases">
        <authorList>
            <person name="Alioto T."/>
            <person name="Alioto T."/>
            <person name="Gomez Garrido J."/>
        </authorList>
    </citation>
    <scope>NUCLEOTIDE SEQUENCE [LARGE SCALE GENOMIC DNA]</scope>
</reference>
<dbReference type="Gramene" id="OE9A037586T1">
    <property type="protein sequence ID" value="OE9A037586C1"/>
    <property type="gene ID" value="OE9A037586"/>
</dbReference>
<organism evidence="1 2">
    <name type="scientific">Olea europaea subsp. europaea</name>
    <dbReference type="NCBI Taxonomy" id="158383"/>
    <lineage>
        <taxon>Eukaryota</taxon>
        <taxon>Viridiplantae</taxon>
        <taxon>Streptophyta</taxon>
        <taxon>Embryophyta</taxon>
        <taxon>Tracheophyta</taxon>
        <taxon>Spermatophyta</taxon>
        <taxon>Magnoliopsida</taxon>
        <taxon>eudicotyledons</taxon>
        <taxon>Gunneridae</taxon>
        <taxon>Pentapetalae</taxon>
        <taxon>asterids</taxon>
        <taxon>lamiids</taxon>
        <taxon>Lamiales</taxon>
        <taxon>Oleaceae</taxon>
        <taxon>Oleeae</taxon>
        <taxon>Olea</taxon>
    </lineage>
</organism>